<dbReference type="AlphaFoldDB" id="A0A1T5EYU0"/>
<dbReference type="EMBL" id="FUZF01000013">
    <property type="protein sequence ID" value="SKB89051.1"/>
    <property type="molecule type" value="Genomic_DNA"/>
</dbReference>
<evidence type="ECO:0008006" key="4">
    <source>
        <dbReference type="Google" id="ProtNLM"/>
    </source>
</evidence>
<dbReference type="OrthoDB" id="710555at2"/>
<evidence type="ECO:0000313" key="3">
    <source>
        <dbReference type="Proteomes" id="UP000190150"/>
    </source>
</evidence>
<reference evidence="3" key="1">
    <citation type="submission" date="2017-02" db="EMBL/GenBank/DDBJ databases">
        <authorList>
            <person name="Varghese N."/>
            <person name="Submissions S."/>
        </authorList>
    </citation>
    <scope>NUCLEOTIDE SEQUENCE [LARGE SCALE GENOMIC DNA]</scope>
    <source>
        <strain evidence="3">DSM 24091</strain>
    </source>
</reference>
<organism evidence="2 3">
    <name type="scientific">Sphingobacterium nematocida</name>
    <dbReference type="NCBI Taxonomy" id="1513896"/>
    <lineage>
        <taxon>Bacteria</taxon>
        <taxon>Pseudomonadati</taxon>
        <taxon>Bacteroidota</taxon>
        <taxon>Sphingobacteriia</taxon>
        <taxon>Sphingobacteriales</taxon>
        <taxon>Sphingobacteriaceae</taxon>
        <taxon>Sphingobacterium</taxon>
    </lineage>
</organism>
<evidence type="ECO:0000313" key="2">
    <source>
        <dbReference type="EMBL" id="SKB89051.1"/>
    </source>
</evidence>
<gene>
    <name evidence="2" type="ORF">SAMN05660841_02899</name>
</gene>
<sequence length="140" mass="15502">MNKFMKRNSFLAVLFFVCASVLFASCSKDDDGPSASGIDEAVSTYVGTLKVFGGKEYYNAEINVTKVDDSHLKITAKAGEEYSVVAAKTMKVERNYNVSINTLVEPNGTFLYSIADKNIVMYTQKTQEGEITYSFEGKKK</sequence>
<protein>
    <recommendedName>
        <fullName evidence="4">NlpE N-terminal domain-containing protein</fullName>
    </recommendedName>
</protein>
<feature type="signal peptide" evidence="1">
    <location>
        <begin position="1"/>
        <end position="24"/>
    </location>
</feature>
<keyword evidence="1" id="KW-0732">Signal</keyword>
<evidence type="ECO:0000256" key="1">
    <source>
        <dbReference type="SAM" id="SignalP"/>
    </source>
</evidence>
<dbReference type="Proteomes" id="UP000190150">
    <property type="component" value="Unassembled WGS sequence"/>
</dbReference>
<accession>A0A1T5EYU0</accession>
<proteinExistence type="predicted"/>
<name>A0A1T5EYU0_9SPHI</name>
<dbReference type="PROSITE" id="PS51257">
    <property type="entry name" value="PROKAR_LIPOPROTEIN"/>
    <property type="match status" value="1"/>
</dbReference>
<keyword evidence="3" id="KW-1185">Reference proteome</keyword>
<feature type="chain" id="PRO_5010551072" description="NlpE N-terminal domain-containing protein" evidence="1">
    <location>
        <begin position="25"/>
        <end position="140"/>
    </location>
</feature>